<dbReference type="Pfam" id="PF13424">
    <property type="entry name" value="TPR_12"/>
    <property type="match status" value="4"/>
</dbReference>
<proteinExistence type="predicted"/>
<dbReference type="SUPFAM" id="SSF48452">
    <property type="entry name" value="TPR-like"/>
    <property type="match status" value="2"/>
</dbReference>
<dbReference type="Gene3D" id="3.40.50.1460">
    <property type="match status" value="1"/>
</dbReference>
<dbReference type="InterPro" id="IPR019734">
    <property type="entry name" value="TPR_rpt"/>
</dbReference>
<keyword evidence="1" id="KW-0677">Repeat</keyword>
<name>A0A178M158_9CHLR</name>
<evidence type="ECO:0000256" key="2">
    <source>
        <dbReference type="ARBA" id="ARBA00022803"/>
    </source>
</evidence>
<feature type="repeat" description="TPR" evidence="3">
    <location>
        <begin position="859"/>
        <end position="892"/>
    </location>
</feature>
<dbReference type="InterPro" id="IPR027417">
    <property type="entry name" value="P-loop_NTPase"/>
</dbReference>
<dbReference type="STRING" id="1707952.A6A03_18840"/>
<dbReference type="Gene3D" id="3.40.50.300">
    <property type="entry name" value="P-loop containing nucleotide triphosphate hydrolases"/>
    <property type="match status" value="1"/>
</dbReference>
<dbReference type="Pfam" id="PF13374">
    <property type="entry name" value="TPR_10"/>
    <property type="match status" value="3"/>
</dbReference>
<keyword evidence="4" id="KW-0472">Membrane</keyword>
<organism evidence="5 6">
    <name type="scientific">Chloroflexus islandicus</name>
    <dbReference type="NCBI Taxonomy" id="1707952"/>
    <lineage>
        <taxon>Bacteria</taxon>
        <taxon>Bacillati</taxon>
        <taxon>Chloroflexota</taxon>
        <taxon>Chloroflexia</taxon>
        <taxon>Chloroflexales</taxon>
        <taxon>Chloroflexineae</taxon>
        <taxon>Chloroflexaceae</taxon>
        <taxon>Chloroflexus</taxon>
    </lineage>
</organism>
<keyword evidence="6" id="KW-1185">Reference proteome</keyword>
<feature type="transmembrane region" description="Helical" evidence="4">
    <location>
        <begin position="1212"/>
        <end position="1230"/>
    </location>
</feature>
<evidence type="ECO:0000256" key="3">
    <source>
        <dbReference type="PROSITE-ProRule" id="PRU00339"/>
    </source>
</evidence>
<feature type="repeat" description="TPR" evidence="3">
    <location>
        <begin position="1069"/>
        <end position="1102"/>
    </location>
</feature>
<feature type="repeat" description="TPR" evidence="3">
    <location>
        <begin position="943"/>
        <end position="976"/>
    </location>
</feature>
<feature type="repeat" description="TPR" evidence="3">
    <location>
        <begin position="733"/>
        <end position="766"/>
    </location>
</feature>
<evidence type="ECO:0000256" key="4">
    <source>
        <dbReference type="SAM" id="Phobius"/>
    </source>
</evidence>
<keyword evidence="4" id="KW-0812">Transmembrane</keyword>
<evidence type="ECO:0000313" key="5">
    <source>
        <dbReference type="EMBL" id="OAN41709.1"/>
    </source>
</evidence>
<dbReference type="Gene3D" id="1.25.40.10">
    <property type="entry name" value="Tetratricopeptide repeat domain"/>
    <property type="match status" value="4"/>
</dbReference>
<protein>
    <submittedName>
        <fullName evidence="5">Uncharacterized protein</fullName>
    </submittedName>
</protein>
<dbReference type="GO" id="GO:0043531">
    <property type="term" value="F:ADP binding"/>
    <property type="evidence" value="ECO:0007669"/>
    <property type="project" value="InterPro"/>
</dbReference>
<evidence type="ECO:0000313" key="6">
    <source>
        <dbReference type="Proteomes" id="UP000078287"/>
    </source>
</evidence>
<dbReference type="PRINTS" id="PR00364">
    <property type="entry name" value="DISEASERSIST"/>
</dbReference>
<dbReference type="SMART" id="SM00028">
    <property type="entry name" value="TPR"/>
    <property type="match status" value="11"/>
</dbReference>
<accession>A0A178M158</accession>
<keyword evidence="2 3" id="KW-0802">TPR repeat</keyword>
<reference evidence="5 6" key="1">
    <citation type="submission" date="2016-04" db="EMBL/GenBank/DDBJ databases">
        <title>Chloroflexus islandicus sp. nov., a thermophilic filamentous anoxygenic phototrophic bacterium from geyser Strokkur (Iceland).</title>
        <authorList>
            <person name="Gaisin V.A."/>
            <person name="Kalashnikov A.M."/>
            <person name="Sukhacheva M.V."/>
            <person name="Grouzdev D.S."/>
            <person name="Ivanov T.M."/>
            <person name="Kuznetsov B."/>
            <person name="Gorlenko V.M."/>
        </authorList>
    </citation>
    <scope>NUCLEOTIDE SEQUENCE [LARGE SCALE GENOMIC DNA]</scope>
    <source>
        <strain evidence="6">isl-2</strain>
    </source>
</reference>
<gene>
    <name evidence="5" type="ORF">A6A03_18840</name>
</gene>
<feature type="repeat" description="TPR" evidence="3">
    <location>
        <begin position="1027"/>
        <end position="1060"/>
    </location>
</feature>
<feature type="repeat" description="TPR" evidence="3">
    <location>
        <begin position="775"/>
        <end position="808"/>
    </location>
</feature>
<feature type="transmembrane region" description="Helical" evidence="4">
    <location>
        <begin position="1242"/>
        <end position="1260"/>
    </location>
</feature>
<dbReference type="PANTHER" id="PTHR45641:SF19">
    <property type="entry name" value="NEPHROCYSTIN-3"/>
    <property type="match status" value="1"/>
</dbReference>
<feature type="transmembrane region" description="Helical" evidence="4">
    <location>
        <begin position="1187"/>
        <end position="1205"/>
    </location>
</feature>
<dbReference type="InterPro" id="IPR011990">
    <property type="entry name" value="TPR-like_helical_dom_sf"/>
</dbReference>
<comment type="caution">
    <text evidence="5">The sequence shown here is derived from an EMBL/GenBank/DDBJ whole genome shotgun (WGS) entry which is preliminary data.</text>
</comment>
<keyword evidence="4" id="KW-1133">Transmembrane helix</keyword>
<feature type="repeat" description="TPR" evidence="3">
    <location>
        <begin position="817"/>
        <end position="850"/>
    </location>
</feature>
<dbReference type="Proteomes" id="UP000078287">
    <property type="component" value="Unassembled WGS sequence"/>
</dbReference>
<dbReference type="EMBL" id="LWQS01000085">
    <property type="protein sequence ID" value="OAN41709.1"/>
    <property type="molecule type" value="Genomic_DNA"/>
</dbReference>
<sequence>MVIGVNGGPETGLAPLRYAEDTARSVATALTAPASGFTLYGNEPLLGAAATTDAVRQAIFNARRMVASDGLLLLYFIGHGRYVTDQSGHSDVFLVTYNFRPDDAREDPSAHLSLEWLQEKVLRYHTPSRLLVVLDCCYAGAIGDAAPDPLITNLRQRLAKALNIQHTDPDQGATGVMRKTLAAVSPYLAAYEHDGATYYSAALLRGLAGSAALEDGRVTWQSLHSFLQKTLADYQPGEYGFDRSEGVALAFYPDRVLLRLPDHQPFVMPHASLPVFVGRDDQLERLAALLIGEETACVAVMPAITGIGGIGKTSLAIEFVHRYRQHFPDGVFWLSMEREDTIEAQVAACGGQRGLQLFADSEPDSLEQSPSSLDETLEPRQRRARLSLRQRAEQVMAIWESPGRRLLVFDNLGDPALLERWRPHGGGARILITSRRQSWSVGDGVQALPLASLADRPSLELLLTPLAAIRRCDLAPLLADPAEAAAAQAIVTALDGHPLALSLAGKYLAGASVTLREFVDRLRAEQINHHSLNQTLREGLPPQYRTSIVATFALSYHRLGNDPTDQLARAVWLAAALLAPEPILAEVLIRMGDLDPAHDDQRATGERILGRLLECGMIERADEGYRLHRLLIAYAHSVSPDLAADRRRAEQAIAQTIQWLDDSGELTAAPFRKHIQHVLVQATGDRDALTGALFHAGGLVAYAEEDYATARRYYEEALAIREEMLGRHHRETAFTLHELGNVAYSEGDYATARRYYEEALAIREEMLGRRHRETAFTLYELGNVAYSEGDYATARRYLTEALAIKEEVLGRRHRSAAFTLHALGNVASAEGDYATARRYYEEALAINEAVLGRRHRETAVTLHALGDVASAEGDYATARRYYEEALAINEAVLGRRHRETAVTLHALGDVAQAEGDYATARRYYAEALAIKEEVLGRRHRSTAVTLHALGNVASAEGDYATARRYYAEALAIKEEVLGRRHRSTAVTLHELGRMSQSEEDYATARRYYAEALAIEEAVLGRRHRETAVTLHALGDVAYDEEDYATARRYYEEALAIKEEVLGRRHRETAVTLHALGNVASAEGDYATARRYYEEALAINEAVLGRRHRETTFTLHKLGRMSQSEGDYATARRYVAEVLAIRKEILGQSHTDTVRVRHDQAWLYLNVLFETSSSAVLAWLLLPAPFDLVGSGLLVLLGLAGFWYRWAVLIIRAAWRTGISVSFVLVLAWLWSWLALPALPAPFYQLVLFGAGACGLWWPLLKRLPPLRMVLRKARRGNGALYRYLRDRLRR</sequence>
<dbReference type="SUPFAM" id="SSF52540">
    <property type="entry name" value="P-loop containing nucleoside triphosphate hydrolases"/>
    <property type="match status" value="1"/>
</dbReference>
<evidence type="ECO:0000256" key="1">
    <source>
        <dbReference type="ARBA" id="ARBA00022737"/>
    </source>
</evidence>
<dbReference type="PANTHER" id="PTHR45641">
    <property type="entry name" value="TETRATRICOPEPTIDE REPEAT PROTEIN (AFU_ORTHOLOGUE AFUA_6G03870)"/>
    <property type="match status" value="1"/>
</dbReference>
<dbReference type="PROSITE" id="PS50005">
    <property type="entry name" value="TPR"/>
    <property type="match status" value="8"/>
</dbReference>
<feature type="repeat" description="TPR" evidence="3">
    <location>
        <begin position="901"/>
        <end position="934"/>
    </location>
</feature>